<evidence type="ECO:0000256" key="4">
    <source>
        <dbReference type="ARBA" id="ARBA00022692"/>
    </source>
</evidence>
<evidence type="ECO:0000259" key="13">
    <source>
        <dbReference type="Pfam" id="PF00520"/>
    </source>
</evidence>
<comment type="caution">
    <text evidence="14">The sequence shown here is derived from an EMBL/GenBank/DDBJ whole genome shotgun (WGS) entry which is preliminary data.</text>
</comment>
<keyword evidence="5" id="KW-0631">Potassium channel</keyword>
<evidence type="ECO:0000313" key="15">
    <source>
        <dbReference type="Proteomes" id="UP001642484"/>
    </source>
</evidence>
<dbReference type="InterPro" id="IPR011992">
    <property type="entry name" value="EF-hand-dom_pair"/>
</dbReference>
<evidence type="ECO:0000256" key="10">
    <source>
        <dbReference type="ARBA" id="ARBA00023136"/>
    </source>
</evidence>
<organism evidence="14 15">
    <name type="scientific">Durusdinium trenchii</name>
    <dbReference type="NCBI Taxonomy" id="1381693"/>
    <lineage>
        <taxon>Eukaryota</taxon>
        <taxon>Sar</taxon>
        <taxon>Alveolata</taxon>
        <taxon>Dinophyceae</taxon>
        <taxon>Suessiales</taxon>
        <taxon>Symbiodiniaceae</taxon>
        <taxon>Durusdinium</taxon>
    </lineage>
</organism>
<gene>
    <name evidence="14" type="ORF">CCMP2556_LOCUS22687</name>
</gene>
<evidence type="ECO:0000256" key="7">
    <source>
        <dbReference type="ARBA" id="ARBA00022958"/>
    </source>
</evidence>
<evidence type="ECO:0000256" key="5">
    <source>
        <dbReference type="ARBA" id="ARBA00022826"/>
    </source>
</evidence>
<feature type="transmembrane region" description="Helical" evidence="12">
    <location>
        <begin position="317"/>
        <end position="338"/>
    </location>
</feature>
<evidence type="ECO:0000256" key="9">
    <source>
        <dbReference type="ARBA" id="ARBA00023065"/>
    </source>
</evidence>
<dbReference type="InterPro" id="IPR005821">
    <property type="entry name" value="Ion_trans_dom"/>
</dbReference>
<evidence type="ECO:0000313" key="14">
    <source>
        <dbReference type="EMBL" id="CAK9042692.1"/>
    </source>
</evidence>
<dbReference type="Gene3D" id="1.10.287.70">
    <property type="match status" value="1"/>
</dbReference>
<reference evidence="14 15" key="1">
    <citation type="submission" date="2024-02" db="EMBL/GenBank/DDBJ databases">
        <authorList>
            <person name="Chen Y."/>
            <person name="Shah S."/>
            <person name="Dougan E. K."/>
            <person name="Thang M."/>
            <person name="Chan C."/>
        </authorList>
    </citation>
    <scope>NUCLEOTIDE SEQUENCE [LARGE SCALE GENOMIC DNA]</scope>
</reference>
<dbReference type="Gene3D" id="1.10.238.10">
    <property type="entry name" value="EF-hand"/>
    <property type="match status" value="1"/>
</dbReference>
<feature type="transmembrane region" description="Helical" evidence="12">
    <location>
        <begin position="252"/>
        <end position="269"/>
    </location>
</feature>
<feature type="domain" description="Ion transport" evidence="13">
    <location>
        <begin position="194"/>
        <end position="402"/>
    </location>
</feature>
<keyword evidence="6" id="KW-0851">Voltage-gated channel</keyword>
<evidence type="ECO:0000256" key="3">
    <source>
        <dbReference type="ARBA" id="ARBA00022538"/>
    </source>
</evidence>
<comment type="subcellular location">
    <subcellularLocation>
        <location evidence="1">Membrane</location>
        <topology evidence="1">Multi-pass membrane protein</topology>
    </subcellularLocation>
</comment>
<dbReference type="Pfam" id="PF00520">
    <property type="entry name" value="Ion_trans"/>
    <property type="match status" value="1"/>
</dbReference>
<feature type="transmembrane region" description="Helical" evidence="12">
    <location>
        <begin position="374"/>
        <end position="399"/>
    </location>
</feature>
<dbReference type="PRINTS" id="PR00169">
    <property type="entry name" value="KCHANNEL"/>
</dbReference>
<name>A0ABP0LVR3_9DINO</name>
<dbReference type="EMBL" id="CAXAMN010014213">
    <property type="protein sequence ID" value="CAK9042692.1"/>
    <property type="molecule type" value="Genomic_DNA"/>
</dbReference>
<dbReference type="InterPro" id="IPR028325">
    <property type="entry name" value="VG_K_chnl"/>
</dbReference>
<proteinExistence type="predicted"/>
<feature type="transmembrane region" description="Helical" evidence="12">
    <location>
        <begin position="222"/>
        <end position="240"/>
    </location>
</feature>
<dbReference type="PANTHER" id="PTHR11537:SF254">
    <property type="entry name" value="POTASSIUM VOLTAGE-GATED CHANNEL PROTEIN SHAB"/>
    <property type="match status" value="1"/>
</dbReference>
<evidence type="ECO:0000256" key="12">
    <source>
        <dbReference type="SAM" id="Phobius"/>
    </source>
</evidence>
<dbReference type="SUPFAM" id="SSF81324">
    <property type="entry name" value="Voltage-gated potassium channels"/>
    <property type="match status" value="1"/>
</dbReference>
<accession>A0ABP0LVR3</accession>
<keyword evidence="9" id="KW-0406">Ion transport</keyword>
<evidence type="ECO:0000256" key="11">
    <source>
        <dbReference type="ARBA" id="ARBA00023303"/>
    </source>
</evidence>
<keyword evidence="15" id="KW-1185">Reference proteome</keyword>
<dbReference type="PANTHER" id="PTHR11537">
    <property type="entry name" value="VOLTAGE-GATED POTASSIUM CHANNEL"/>
    <property type="match status" value="1"/>
</dbReference>
<keyword evidence="3" id="KW-0633">Potassium transport</keyword>
<evidence type="ECO:0000256" key="6">
    <source>
        <dbReference type="ARBA" id="ARBA00022882"/>
    </source>
</evidence>
<keyword evidence="2" id="KW-0813">Transport</keyword>
<dbReference type="Proteomes" id="UP001642484">
    <property type="component" value="Unassembled WGS sequence"/>
</dbReference>
<evidence type="ECO:0000256" key="2">
    <source>
        <dbReference type="ARBA" id="ARBA00022448"/>
    </source>
</evidence>
<feature type="transmembrane region" description="Helical" evidence="12">
    <location>
        <begin position="189"/>
        <end position="210"/>
    </location>
</feature>
<dbReference type="InterPro" id="IPR027359">
    <property type="entry name" value="Volt_channel_dom_sf"/>
</dbReference>
<sequence>MQCASSPSRDERISKKLIAIEQRVEDVLARLSQEAGRTEAALLQINAAVTNLASMLPNCSNGKESRGQADCLCVGAEAGRSSSQALSFGTDRLRSERNLSKSFQSASKEISVIMRSDRSEAQAMESQPLLKGKDARKKFNSLNMESIGIPFQERLARAQIALELDSQSATSKRITEFLEDPDSSRLAGYYSYGITIFTSLGLLFSFLPAVSISVDNRDYVDFFIDLVLFAETAVRFFFYPNYWAIITGEQRFENMIDCCSAVPLILIALKDNFGDLGSLGDAALLAAMPMIRLLRLVRRFTYMQLLKAAFREALEALPVLLFCLAVMAYGFAALLYLVEPRENMPTIAHAAWLVISTITTVGFGDVVPSTESGLFLTSILMVVSSLYMAMPLAVIGHSFNTIWAHRKRILLLNKTRSRLHKWGFGAYEMPRLFGLFDLDQSAEVDLPEFQILLREMDMGFKEKEITELFKLIDKELLVSISIFRGYSVSS</sequence>
<dbReference type="Gene3D" id="1.20.120.350">
    <property type="entry name" value="Voltage-gated potassium channels. Chain C"/>
    <property type="match status" value="1"/>
</dbReference>
<evidence type="ECO:0000256" key="1">
    <source>
        <dbReference type="ARBA" id="ARBA00004141"/>
    </source>
</evidence>
<evidence type="ECO:0000256" key="8">
    <source>
        <dbReference type="ARBA" id="ARBA00022989"/>
    </source>
</evidence>
<dbReference type="SUPFAM" id="SSF47473">
    <property type="entry name" value="EF-hand"/>
    <property type="match status" value="1"/>
</dbReference>
<keyword evidence="11" id="KW-0407">Ion channel</keyword>
<keyword evidence="8 12" id="KW-1133">Transmembrane helix</keyword>
<feature type="transmembrane region" description="Helical" evidence="12">
    <location>
        <begin position="350"/>
        <end position="368"/>
    </location>
</feature>
<keyword evidence="4 12" id="KW-0812">Transmembrane</keyword>
<keyword evidence="7" id="KW-0630">Potassium</keyword>
<protein>
    <recommendedName>
        <fullName evidence="13">Ion transport domain-containing protein</fullName>
    </recommendedName>
</protein>
<keyword evidence="10 12" id="KW-0472">Membrane</keyword>